<feature type="compositionally biased region" description="Basic and acidic residues" evidence="2">
    <location>
        <begin position="417"/>
        <end position="436"/>
    </location>
</feature>
<evidence type="ECO:0000256" key="2">
    <source>
        <dbReference type="SAM" id="MobiDB-lite"/>
    </source>
</evidence>
<keyword evidence="5" id="KW-1185">Reference proteome</keyword>
<feature type="region of interest" description="Disordered" evidence="2">
    <location>
        <begin position="417"/>
        <end position="441"/>
    </location>
</feature>
<feature type="compositionally biased region" description="Low complexity" evidence="2">
    <location>
        <begin position="210"/>
        <end position="243"/>
    </location>
</feature>
<gene>
    <name evidence="4" type="ORF">GCM10020367_72370</name>
</gene>
<protein>
    <recommendedName>
        <fullName evidence="3">TerD domain-containing protein</fullName>
    </recommendedName>
</protein>
<dbReference type="Gene3D" id="2.60.60.30">
    <property type="entry name" value="sav2460 like domains"/>
    <property type="match status" value="1"/>
</dbReference>
<accession>A0ABP6SPC2</accession>
<dbReference type="Pfam" id="PF02342">
    <property type="entry name" value="TerD"/>
    <property type="match status" value="1"/>
</dbReference>
<dbReference type="InterPro" id="IPR003325">
    <property type="entry name" value="TerD"/>
</dbReference>
<comment type="caution">
    <text evidence="4">The sequence shown here is derived from an EMBL/GenBank/DDBJ whole genome shotgun (WGS) entry which is preliminary data.</text>
</comment>
<dbReference type="EMBL" id="BAAAYL010000004">
    <property type="protein sequence ID" value="GAA3381374.1"/>
    <property type="molecule type" value="Genomic_DNA"/>
</dbReference>
<evidence type="ECO:0000313" key="5">
    <source>
        <dbReference type="Proteomes" id="UP001499990"/>
    </source>
</evidence>
<sequence>MTIIIKGANTPLPGGPFRITVARESRPGTPLVAATAVLLDAAGRVRGEADVVRGDRPSHPSGAVRHMGGATEDGLLVQRLEVDEKAVEPAVQRVLIAVLAAGGTFGTTAGLSVEVAGGEGPPVARYEVTDAGGETALVLGECYRRNGAWRFRAVGQGYSAGPAALAADYGIPAEALPTAPVPGPAMTEVHKEAAPPPDVIPGLTTGKTVPGGAPAAAGPGQAPAGGRQKAGGSPAASPAPAVARGVPASGAQVAAQAASLAKVPGPAAGSEQGSVPVPAGEVFHEVHGEGDQVLSFGRPALKGPLIIEMSVAGSGRFTVATLNHEDAQDQVLFDTTAPVREARVLAVRGKRALRLRVEAAGAWTLRVLSLGAARQLDGTVSGTGPDVLLHGGPAADLTLSHHGPRSARFEAATARLDRVEPAQRKPLADDDGRGEATHPVPAGPLLVLVSAEADWTAELTPAPGHHRTPEEAERARARSLTTGVYEGRGTLELTVVNPEPGRPAVVEFERTRVPKRHSWFWIWRLDEKGEVDQLSIYSTTRDARGQLLAFAKGEPEVRVRVEGSGDWRLRVRPLDTVEALGKRAKGRGQAVLRYAGPPALIRATCDGSEDIISYVHTVQPDGTSDRVGRIGTRLPMTGPLAVGPEGWCHVVVKLDHAASWKLEVLPLDDVRELKRKLSGHGWELVEMTGSAAKVEVRVDPGAESDGIVLATMDAYLRPERQLCREPGVYVVPPGLIGVRTSEKWSLKVRR</sequence>
<proteinExistence type="inferred from homology"/>
<evidence type="ECO:0000259" key="3">
    <source>
        <dbReference type="Pfam" id="PF02342"/>
    </source>
</evidence>
<comment type="similarity">
    <text evidence="1">Belongs to the CAPAB/TerDEXZ family.</text>
</comment>
<dbReference type="PANTHER" id="PTHR32097">
    <property type="entry name" value="CAMP-BINDING PROTEIN 1-RELATED"/>
    <property type="match status" value="1"/>
</dbReference>
<feature type="region of interest" description="Disordered" evidence="2">
    <location>
        <begin position="182"/>
        <end position="243"/>
    </location>
</feature>
<evidence type="ECO:0000256" key="1">
    <source>
        <dbReference type="ARBA" id="ARBA00008775"/>
    </source>
</evidence>
<reference evidence="5" key="1">
    <citation type="journal article" date="2019" name="Int. J. Syst. Evol. Microbiol.">
        <title>The Global Catalogue of Microorganisms (GCM) 10K type strain sequencing project: providing services to taxonomists for standard genome sequencing and annotation.</title>
        <authorList>
            <consortium name="The Broad Institute Genomics Platform"/>
            <consortium name="The Broad Institute Genome Sequencing Center for Infectious Disease"/>
            <person name="Wu L."/>
            <person name="Ma J."/>
        </authorList>
    </citation>
    <scope>NUCLEOTIDE SEQUENCE [LARGE SCALE GENOMIC DNA]</scope>
    <source>
        <strain evidence="5">JCM 9651</strain>
    </source>
</reference>
<name>A0ABP6SPC2_9ACTN</name>
<dbReference type="Proteomes" id="UP001499990">
    <property type="component" value="Unassembled WGS sequence"/>
</dbReference>
<organism evidence="4 5">
    <name type="scientific">Streptomyces sannanensis</name>
    <dbReference type="NCBI Taxonomy" id="285536"/>
    <lineage>
        <taxon>Bacteria</taxon>
        <taxon>Bacillati</taxon>
        <taxon>Actinomycetota</taxon>
        <taxon>Actinomycetes</taxon>
        <taxon>Kitasatosporales</taxon>
        <taxon>Streptomycetaceae</taxon>
        <taxon>Streptomyces</taxon>
    </lineage>
</organism>
<dbReference type="RefSeq" id="WP_345045889.1">
    <property type="nucleotide sequence ID" value="NZ_BAAAYL010000004.1"/>
</dbReference>
<dbReference type="CDD" id="cd06974">
    <property type="entry name" value="TerD_like"/>
    <property type="match status" value="1"/>
</dbReference>
<evidence type="ECO:0000313" key="4">
    <source>
        <dbReference type="EMBL" id="GAA3381374.1"/>
    </source>
</evidence>
<feature type="domain" description="TerD" evidence="3">
    <location>
        <begin position="32"/>
        <end position="169"/>
    </location>
</feature>
<dbReference type="InterPro" id="IPR051324">
    <property type="entry name" value="Stress/Tellurium_Resist"/>
</dbReference>
<dbReference type="PANTHER" id="PTHR32097:SF4">
    <property type="entry name" value="GENERAL STRESS PROTEIN 16U"/>
    <property type="match status" value="1"/>
</dbReference>